<dbReference type="Pfam" id="PF04161">
    <property type="entry name" value="Arv1"/>
    <property type="match status" value="2"/>
</dbReference>
<keyword evidence="3 10" id="KW-0813">Transport</keyword>
<dbReference type="OMA" id="MLDMNVK"/>
<organism evidence="11 12">
    <name type="scientific">Branchiostoma floridae</name>
    <name type="common">Florida lancelet</name>
    <name type="synonym">Amphioxus</name>
    <dbReference type="NCBI Taxonomy" id="7739"/>
    <lineage>
        <taxon>Eukaryota</taxon>
        <taxon>Metazoa</taxon>
        <taxon>Chordata</taxon>
        <taxon>Cephalochordata</taxon>
        <taxon>Leptocardii</taxon>
        <taxon>Amphioxiformes</taxon>
        <taxon>Branchiostomatidae</taxon>
        <taxon>Branchiostoma</taxon>
    </lineage>
</organism>
<dbReference type="GO" id="GO:0006665">
    <property type="term" value="P:sphingolipid metabolic process"/>
    <property type="evidence" value="ECO:0000318"/>
    <property type="project" value="GO_Central"/>
</dbReference>
<keyword evidence="4 10" id="KW-0812">Transmembrane</keyword>
<dbReference type="PANTHER" id="PTHR14467">
    <property type="entry name" value="ARV1"/>
    <property type="match status" value="1"/>
</dbReference>
<reference evidence="11" key="1">
    <citation type="journal article" date="2020" name="Nat. Ecol. Evol.">
        <title>Deeply conserved synteny resolves early events in vertebrate evolution.</title>
        <authorList>
            <person name="Simakov O."/>
            <person name="Marletaz F."/>
            <person name="Yue J.X."/>
            <person name="O'Connell B."/>
            <person name="Jenkins J."/>
            <person name="Brandt A."/>
            <person name="Calef R."/>
            <person name="Tung C.H."/>
            <person name="Huang T.K."/>
            <person name="Schmutz J."/>
            <person name="Satoh N."/>
            <person name="Yu J.K."/>
            <person name="Putnam N.H."/>
            <person name="Green R.E."/>
            <person name="Rokhsar D.S."/>
        </authorList>
    </citation>
    <scope>NUCLEOTIDE SEQUENCE [LARGE SCALE GENOMIC DNA]</scope>
    <source>
        <strain evidence="11">S238N-H82</strain>
    </source>
</reference>
<evidence type="ECO:0000256" key="4">
    <source>
        <dbReference type="ARBA" id="ARBA00022692"/>
    </source>
</evidence>
<evidence type="ECO:0000256" key="5">
    <source>
        <dbReference type="ARBA" id="ARBA00022824"/>
    </source>
</evidence>
<evidence type="ECO:0000256" key="7">
    <source>
        <dbReference type="ARBA" id="ARBA00023055"/>
    </source>
</evidence>
<accession>A0A9J7N5A2</accession>
<sequence length="259" mass="29434">MKKYTCIECGRGAEELYRDFGGGNLKISHCDHCEQVVDKYVEFDPVPMSNYLVSLPQDQCEQVVDKYVEFDPVLVLLDALLHKPQAYRHILLNSDIQFHWRLSVICLLCDAYIKWAQLKSADTTDSQQHQLGFYALEWDFYLMFLLATVELAVFLGCCMLLLWVSREVLFPDVSFSSVVRALLLSSFGKLLVIPAVIWGETNSTVYLGLTRMFVFTCNSLAMRVTLGTRQDVSCGLVAVCLLVQYLTSLSLHNLLYSPT</sequence>
<evidence type="ECO:0000256" key="10">
    <source>
        <dbReference type="RuleBase" id="RU368065"/>
    </source>
</evidence>
<dbReference type="Proteomes" id="UP000001554">
    <property type="component" value="Chromosome 11"/>
</dbReference>
<dbReference type="AlphaFoldDB" id="A0A9J7N5A2"/>
<name>A0A9J7N5A2_BRAFL</name>
<evidence type="ECO:0000256" key="3">
    <source>
        <dbReference type="ARBA" id="ARBA00022448"/>
    </source>
</evidence>
<dbReference type="OrthoDB" id="2192830at2759"/>
<dbReference type="GO" id="GO:0016125">
    <property type="term" value="P:sterol metabolic process"/>
    <property type="evidence" value="ECO:0000318"/>
    <property type="project" value="GO_Central"/>
</dbReference>
<reference evidence="12" key="2">
    <citation type="submission" date="2025-08" db="UniProtKB">
        <authorList>
            <consortium name="RefSeq"/>
        </authorList>
    </citation>
    <scope>IDENTIFICATION</scope>
    <source>
        <strain evidence="12">S238N-H82</strain>
        <tissue evidence="12">Testes</tissue>
    </source>
</reference>
<keyword evidence="7 10" id="KW-0445">Lipid transport</keyword>
<evidence type="ECO:0000256" key="1">
    <source>
        <dbReference type="ARBA" id="ARBA00004477"/>
    </source>
</evidence>
<dbReference type="GeneID" id="118425515"/>
<dbReference type="GO" id="GO:0005794">
    <property type="term" value="C:Golgi apparatus"/>
    <property type="evidence" value="ECO:0000318"/>
    <property type="project" value="GO_Central"/>
</dbReference>
<dbReference type="InterPro" id="IPR007290">
    <property type="entry name" value="Arv1"/>
</dbReference>
<evidence type="ECO:0000256" key="8">
    <source>
        <dbReference type="ARBA" id="ARBA00023098"/>
    </source>
</evidence>
<gene>
    <name evidence="12" type="primary">LOC118425515</name>
</gene>
<dbReference type="RefSeq" id="XP_035690289.1">
    <property type="nucleotide sequence ID" value="XM_035834396.1"/>
</dbReference>
<evidence type="ECO:0000256" key="9">
    <source>
        <dbReference type="ARBA" id="ARBA00023136"/>
    </source>
</evidence>
<comment type="similarity">
    <text evidence="2 10">Belongs to the ARV1 family.</text>
</comment>
<feature type="transmembrane region" description="Helical" evidence="10">
    <location>
        <begin position="140"/>
        <end position="165"/>
    </location>
</feature>
<protein>
    <recommendedName>
        <fullName evidence="10">Protein ARV</fullName>
    </recommendedName>
</protein>
<evidence type="ECO:0000256" key="6">
    <source>
        <dbReference type="ARBA" id="ARBA00022989"/>
    </source>
</evidence>
<dbReference type="GO" id="GO:0032366">
    <property type="term" value="P:intracellular sterol transport"/>
    <property type="evidence" value="ECO:0000318"/>
    <property type="project" value="GO_Central"/>
</dbReference>
<dbReference type="KEGG" id="bfo:118425515"/>
<keyword evidence="8 10" id="KW-0443">Lipid metabolism</keyword>
<dbReference type="GO" id="GO:0097036">
    <property type="term" value="P:regulation of plasma membrane sterol distribution"/>
    <property type="evidence" value="ECO:0000318"/>
    <property type="project" value="GO_Central"/>
</dbReference>
<keyword evidence="6 10" id="KW-1133">Transmembrane helix</keyword>
<feature type="transmembrane region" description="Helical" evidence="10">
    <location>
        <begin position="177"/>
        <end position="198"/>
    </location>
</feature>
<feature type="transmembrane region" description="Helical" evidence="10">
    <location>
        <begin position="234"/>
        <end position="256"/>
    </location>
</feature>
<comment type="function">
    <text evidence="10">Mediator of sterol homeostasis involved in sterol uptake, trafficking and distribution into membranes.</text>
</comment>
<proteinExistence type="inferred from homology"/>
<feature type="transmembrane region" description="Helical" evidence="10">
    <location>
        <begin position="204"/>
        <end position="222"/>
    </location>
</feature>
<keyword evidence="11" id="KW-1185">Reference proteome</keyword>
<comment type="subcellular location">
    <subcellularLocation>
        <location evidence="1 10">Endoplasmic reticulum membrane</location>
        <topology evidence="1 10">Multi-pass membrane protein</topology>
    </subcellularLocation>
</comment>
<dbReference type="GO" id="GO:0005789">
    <property type="term" value="C:endoplasmic reticulum membrane"/>
    <property type="evidence" value="ECO:0007669"/>
    <property type="project" value="UniProtKB-SubCell"/>
</dbReference>
<dbReference type="GO" id="GO:0032541">
    <property type="term" value="C:cortical endoplasmic reticulum"/>
    <property type="evidence" value="ECO:0000318"/>
    <property type="project" value="GO_Central"/>
</dbReference>
<evidence type="ECO:0000256" key="2">
    <source>
        <dbReference type="ARBA" id="ARBA00009187"/>
    </source>
</evidence>
<evidence type="ECO:0000313" key="11">
    <source>
        <dbReference type="Proteomes" id="UP000001554"/>
    </source>
</evidence>
<evidence type="ECO:0000313" key="12">
    <source>
        <dbReference type="RefSeq" id="XP_035690289.1"/>
    </source>
</evidence>
<keyword evidence="9 10" id="KW-0472">Membrane</keyword>
<keyword evidence="5 10" id="KW-0256">Endoplasmic reticulum</keyword>
<dbReference type="PANTHER" id="PTHR14467:SF0">
    <property type="entry name" value="PROTEIN ARV1"/>
    <property type="match status" value="1"/>
</dbReference>